<dbReference type="EMBL" id="REGN01003315">
    <property type="protein sequence ID" value="RNA23299.1"/>
    <property type="molecule type" value="Genomic_DNA"/>
</dbReference>
<gene>
    <name evidence="1" type="ORF">BpHYR1_042402</name>
</gene>
<comment type="caution">
    <text evidence="1">The sequence shown here is derived from an EMBL/GenBank/DDBJ whole genome shotgun (WGS) entry which is preliminary data.</text>
</comment>
<dbReference type="AlphaFoldDB" id="A0A3M7RII7"/>
<proteinExistence type="predicted"/>
<evidence type="ECO:0000313" key="1">
    <source>
        <dbReference type="EMBL" id="RNA23299.1"/>
    </source>
</evidence>
<organism evidence="1 2">
    <name type="scientific">Brachionus plicatilis</name>
    <name type="common">Marine rotifer</name>
    <name type="synonym">Brachionus muelleri</name>
    <dbReference type="NCBI Taxonomy" id="10195"/>
    <lineage>
        <taxon>Eukaryota</taxon>
        <taxon>Metazoa</taxon>
        <taxon>Spiralia</taxon>
        <taxon>Gnathifera</taxon>
        <taxon>Rotifera</taxon>
        <taxon>Eurotatoria</taxon>
        <taxon>Monogononta</taxon>
        <taxon>Pseudotrocha</taxon>
        <taxon>Ploima</taxon>
        <taxon>Brachionidae</taxon>
        <taxon>Brachionus</taxon>
    </lineage>
</organism>
<protein>
    <submittedName>
        <fullName evidence="1">Uncharacterized protein</fullName>
    </submittedName>
</protein>
<name>A0A3M7RII7_BRAPC</name>
<dbReference type="Proteomes" id="UP000276133">
    <property type="component" value="Unassembled WGS sequence"/>
</dbReference>
<accession>A0A3M7RII7</accession>
<evidence type="ECO:0000313" key="2">
    <source>
        <dbReference type="Proteomes" id="UP000276133"/>
    </source>
</evidence>
<reference evidence="1 2" key="1">
    <citation type="journal article" date="2018" name="Sci. Rep.">
        <title>Genomic signatures of local adaptation to the degree of environmental predictability in rotifers.</title>
        <authorList>
            <person name="Franch-Gras L."/>
            <person name="Hahn C."/>
            <person name="Garcia-Roger E.M."/>
            <person name="Carmona M.J."/>
            <person name="Serra M."/>
            <person name="Gomez A."/>
        </authorList>
    </citation>
    <scope>NUCLEOTIDE SEQUENCE [LARGE SCALE GENOMIC DNA]</scope>
    <source>
        <strain evidence="1">HYR1</strain>
    </source>
</reference>
<sequence length="137" mass="15262">MLNLSVTKLDPVCRVGRHRGHWRHSLELKLVTGRRVDAQRGLKSIPRALMGSLSYSSLCKLYTKLDSFFSSIESSDAIDLFVSATSPILDLSLSTRGRHIADRHKHTITTTMINTKPTQPPITDGTRMAFLSSINLV</sequence>
<keyword evidence="2" id="KW-1185">Reference proteome</keyword>